<keyword evidence="1" id="KW-1133">Transmembrane helix</keyword>
<protein>
    <recommendedName>
        <fullName evidence="4">ABC-2 transporter permease</fullName>
    </recommendedName>
</protein>
<organism evidence="2 3">
    <name type="scientific">Bifidobacterium felsineum</name>
    <dbReference type="NCBI Taxonomy" id="2045440"/>
    <lineage>
        <taxon>Bacteria</taxon>
        <taxon>Bacillati</taxon>
        <taxon>Actinomycetota</taxon>
        <taxon>Actinomycetes</taxon>
        <taxon>Bifidobacteriales</taxon>
        <taxon>Bifidobacteriaceae</taxon>
        <taxon>Bifidobacterium</taxon>
    </lineage>
</organism>
<dbReference type="Proteomes" id="UP000229239">
    <property type="component" value="Unassembled WGS sequence"/>
</dbReference>
<keyword evidence="3" id="KW-1185">Reference proteome</keyword>
<evidence type="ECO:0000256" key="1">
    <source>
        <dbReference type="SAM" id="Phobius"/>
    </source>
</evidence>
<gene>
    <name evidence="2" type="ORF">CSQ86_09345</name>
</gene>
<name>A0A2M9HI06_9BIFI</name>
<accession>A0A2M9HI06</accession>
<dbReference type="RefSeq" id="WP_100494876.1">
    <property type="nucleotide sequence ID" value="NZ_PEBJ01000007.1"/>
</dbReference>
<proteinExistence type="predicted"/>
<sequence length="239" mass="24967">MMTGVLRAFMLDVRRITSQGVFSILVLLIGFPAAIILLGSISGGVSYMPGAAIGGVSAMLALLPLNAFTFEQQGQNNWMNGVIPVRRIHQVIGRYLVVSACMLALALEVAVCVGAGMLFESGTIQFSGLIISVLAAVVMYALLESVLLPLCYRFTYQKALLTMMLICIGLGAAIAAVFALLAKLAPAAIDALISWAVSLTETMSGAGMIWLALGGVVLAAVAAAVSLAVSLHIYLAKEF</sequence>
<keyword evidence="1" id="KW-0472">Membrane</keyword>
<evidence type="ECO:0000313" key="3">
    <source>
        <dbReference type="Proteomes" id="UP000229239"/>
    </source>
</evidence>
<dbReference type="EMBL" id="PEBJ01000007">
    <property type="protein sequence ID" value="PJM76433.1"/>
    <property type="molecule type" value="Genomic_DNA"/>
</dbReference>
<comment type="caution">
    <text evidence="2">The sequence shown here is derived from an EMBL/GenBank/DDBJ whole genome shotgun (WGS) entry which is preliminary data.</text>
</comment>
<dbReference type="InterPro" id="IPR025699">
    <property type="entry name" value="ABC2_memb-like"/>
</dbReference>
<feature type="transmembrane region" description="Helical" evidence="1">
    <location>
        <begin position="91"/>
        <end position="118"/>
    </location>
</feature>
<feature type="transmembrane region" description="Helical" evidence="1">
    <location>
        <begin position="160"/>
        <end position="189"/>
    </location>
</feature>
<dbReference type="Pfam" id="PF13346">
    <property type="entry name" value="ABC2_membrane_5"/>
    <property type="match status" value="1"/>
</dbReference>
<dbReference type="OrthoDB" id="3238272at2"/>
<feature type="transmembrane region" description="Helical" evidence="1">
    <location>
        <begin position="47"/>
        <end position="70"/>
    </location>
</feature>
<evidence type="ECO:0000313" key="2">
    <source>
        <dbReference type="EMBL" id="PJM76433.1"/>
    </source>
</evidence>
<keyword evidence="1" id="KW-0812">Transmembrane</keyword>
<evidence type="ECO:0008006" key="4">
    <source>
        <dbReference type="Google" id="ProtNLM"/>
    </source>
</evidence>
<reference evidence="3" key="1">
    <citation type="submission" date="2017-10" db="EMBL/GenBank/DDBJ databases">
        <title>Draft genome sequences of strains TRE 1, TRE 9, TRE H and TRI 7, isolated from tamarins, belonging to four potential novel Bifidobacterium species.</title>
        <authorList>
            <person name="Mattarelli P."/>
            <person name="Modesto M."/>
            <person name="Puglisi E."/>
            <person name="Morelli L."/>
            <person name="Bonetti A."/>
            <person name="Spezio C."/>
            <person name="Sandri C."/>
        </authorList>
    </citation>
    <scope>NUCLEOTIDE SEQUENCE [LARGE SCALE GENOMIC DNA]</scope>
    <source>
        <strain evidence="3">TREH</strain>
    </source>
</reference>
<feature type="transmembrane region" description="Helical" evidence="1">
    <location>
        <begin position="124"/>
        <end position="148"/>
    </location>
</feature>
<feature type="transmembrane region" description="Helical" evidence="1">
    <location>
        <begin position="21"/>
        <end position="41"/>
    </location>
</feature>
<dbReference type="AlphaFoldDB" id="A0A2M9HI06"/>
<feature type="transmembrane region" description="Helical" evidence="1">
    <location>
        <begin position="209"/>
        <end position="235"/>
    </location>
</feature>